<dbReference type="PANTHER" id="PTHR32294:SF4">
    <property type="entry name" value="ERROR-PRONE DNA POLYMERASE"/>
    <property type="match status" value="1"/>
</dbReference>
<name>A0ABS1AUJ3_BURVI</name>
<dbReference type="Gene3D" id="3.20.20.140">
    <property type="entry name" value="Metal-dependent hydrolases"/>
    <property type="match status" value="1"/>
</dbReference>
<protein>
    <submittedName>
        <fullName evidence="2">PHP domain-containing protein</fullName>
    </submittedName>
</protein>
<feature type="non-terminal residue" evidence="2">
    <location>
        <position position="93"/>
    </location>
</feature>
<dbReference type="InterPro" id="IPR003141">
    <property type="entry name" value="Pol/His_phosphatase_N"/>
</dbReference>
<evidence type="ECO:0000313" key="2">
    <source>
        <dbReference type="EMBL" id="MBJ9687358.1"/>
    </source>
</evidence>
<proteinExistence type="predicted"/>
<sequence length="93" mass="9802">MAAQITWLPDYAELFCRSNFSFLHGASHAEELVARAAELGYRGLAITDECSLAGAPRMHVAAQAQGLPLVVGAYFAVTPDEVAPGPPPGPRPL</sequence>
<dbReference type="PANTHER" id="PTHR32294">
    <property type="entry name" value="DNA POLYMERASE III SUBUNIT ALPHA"/>
    <property type="match status" value="1"/>
</dbReference>
<organism evidence="2 3">
    <name type="scientific">Burkholderia vietnamiensis</name>
    <dbReference type="NCBI Taxonomy" id="60552"/>
    <lineage>
        <taxon>Bacteria</taxon>
        <taxon>Pseudomonadati</taxon>
        <taxon>Pseudomonadota</taxon>
        <taxon>Betaproteobacteria</taxon>
        <taxon>Burkholderiales</taxon>
        <taxon>Burkholderiaceae</taxon>
        <taxon>Burkholderia</taxon>
        <taxon>Burkholderia cepacia complex</taxon>
    </lineage>
</organism>
<evidence type="ECO:0000259" key="1">
    <source>
        <dbReference type="SMART" id="SM00481"/>
    </source>
</evidence>
<evidence type="ECO:0000313" key="3">
    <source>
        <dbReference type="Proteomes" id="UP000808215"/>
    </source>
</evidence>
<dbReference type="EMBL" id="JADVKH010000017">
    <property type="protein sequence ID" value="MBJ9687358.1"/>
    <property type="molecule type" value="Genomic_DNA"/>
</dbReference>
<reference evidence="2 3" key="1">
    <citation type="submission" date="2020-11" db="EMBL/GenBank/DDBJ databases">
        <title>Enhanced detection system for hospital associated transmission using whole genome sequencing surveillance.</title>
        <authorList>
            <person name="Harrison L.H."/>
            <person name="Van Tyne D."/>
            <person name="Marsh J.W."/>
            <person name="Griffith M.P."/>
            <person name="Snyder D.J."/>
            <person name="Cooper V.S."/>
            <person name="Mustapha M."/>
        </authorList>
    </citation>
    <scope>NUCLEOTIDE SEQUENCE [LARGE SCALE GENOMIC DNA]</scope>
    <source>
        <strain evidence="2 3">BC00020</strain>
    </source>
</reference>
<feature type="domain" description="Polymerase/histidinol phosphatase N-terminal" evidence="1">
    <location>
        <begin position="12"/>
        <end position="79"/>
    </location>
</feature>
<dbReference type="InterPro" id="IPR004805">
    <property type="entry name" value="DnaE2/DnaE/PolC"/>
</dbReference>
<gene>
    <name evidence="2" type="ORF">I5589_09720</name>
</gene>
<dbReference type="Proteomes" id="UP000808215">
    <property type="component" value="Unassembled WGS sequence"/>
</dbReference>
<dbReference type="InterPro" id="IPR004013">
    <property type="entry name" value="PHP_dom"/>
</dbReference>
<dbReference type="SUPFAM" id="SSF89550">
    <property type="entry name" value="PHP domain-like"/>
    <property type="match status" value="1"/>
</dbReference>
<dbReference type="SMART" id="SM00481">
    <property type="entry name" value="POLIIIAc"/>
    <property type="match status" value="1"/>
</dbReference>
<accession>A0ABS1AUJ3</accession>
<dbReference type="RefSeq" id="WP_200091225.1">
    <property type="nucleotide sequence ID" value="NZ_JADVKH010000017.1"/>
</dbReference>
<dbReference type="InterPro" id="IPR016195">
    <property type="entry name" value="Pol/histidinol_Pase-like"/>
</dbReference>
<keyword evidence="3" id="KW-1185">Reference proteome</keyword>
<comment type="caution">
    <text evidence="2">The sequence shown here is derived from an EMBL/GenBank/DDBJ whole genome shotgun (WGS) entry which is preliminary data.</text>
</comment>
<dbReference type="Pfam" id="PF02811">
    <property type="entry name" value="PHP"/>
    <property type="match status" value="1"/>
</dbReference>